<dbReference type="Proteomes" id="UP000177325">
    <property type="component" value="Unassembled WGS sequence"/>
</dbReference>
<dbReference type="InterPro" id="IPR036278">
    <property type="entry name" value="Sialidase_sf"/>
</dbReference>
<reference evidence="2 3" key="1">
    <citation type="journal article" date="2016" name="Nat. Commun.">
        <title>Thousands of microbial genomes shed light on interconnected biogeochemical processes in an aquifer system.</title>
        <authorList>
            <person name="Anantharaman K."/>
            <person name="Brown C.T."/>
            <person name="Hug L.A."/>
            <person name="Sharon I."/>
            <person name="Castelle C.J."/>
            <person name="Probst A.J."/>
            <person name="Thomas B.C."/>
            <person name="Singh A."/>
            <person name="Wilkins M.J."/>
            <person name="Karaoz U."/>
            <person name="Brodie E.L."/>
            <person name="Williams K.H."/>
            <person name="Hubbard S.S."/>
            <person name="Banfield J.F."/>
        </authorList>
    </citation>
    <scope>NUCLEOTIDE SEQUENCE [LARGE SCALE GENOMIC DNA]</scope>
</reference>
<dbReference type="CDD" id="cd15482">
    <property type="entry name" value="Sialidase_non-viral"/>
    <property type="match status" value="1"/>
</dbReference>
<name>A0A1F6FGP2_9BACT</name>
<feature type="compositionally biased region" description="Low complexity" evidence="1">
    <location>
        <begin position="612"/>
        <end position="623"/>
    </location>
</feature>
<feature type="region of interest" description="Disordered" evidence="1">
    <location>
        <begin position="609"/>
        <end position="628"/>
    </location>
</feature>
<dbReference type="STRING" id="1798525.A3G90_03120"/>
<dbReference type="EMBL" id="MFMM01000001">
    <property type="protein sequence ID" value="OGG85029.1"/>
    <property type="molecule type" value="Genomic_DNA"/>
</dbReference>
<evidence type="ECO:0000313" key="2">
    <source>
        <dbReference type="EMBL" id="OGG85029.1"/>
    </source>
</evidence>
<dbReference type="SUPFAM" id="SSF50939">
    <property type="entry name" value="Sialidases"/>
    <property type="match status" value="1"/>
</dbReference>
<protein>
    <submittedName>
        <fullName evidence="2">Uncharacterized protein</fullName>
    </submittedName>
</protein>
<accession>A0A1F6FGP2</accession>
<organism evidence="2 3">
    <name type="scientific">Candidatus Kaiserbacteria bacterium RIFCSPLOWO2_12_FULL_45_26</name>
    <dbReference type="NCBI Taxonomy" id="1798525"/>
    <lineage>
        <taxon>Bacteria</taxon>
        <taxon>Candidatus Kaiseribacteriota</taxon>
    </lineage>
</organism>
<gene>
    <name evidence="2" type="ORF">A3G90_03120</name>
</gene>
<evidence type="ECO:0000313" key="3">
    <source>
        <dbReference type="Proteomes" id="UP000177325"/>
    </source>
</evidence>
<sequence>MKFRGLFYVTKKAIVSVLMMAMVLEVSGMTLGVVFERLVNIAEAAQVVIEASPNTTASGHTKAGSGVVFIDDQIGYKFYKAGSAPDNGMCVYSKTTDGGNTWGARVRVDSQTDCVAVSVWYDQWTPGDTGTIIHIATFDTGNDEIFYNNLDTSTDTLLVSTSISTMPGVATTYAAGTNVVSITKGTDGTVYINIDDSNGTHIRRCSTSCGVSGNWSATGTAPQGNANSWSLLMPLPSGSVLLINRSTTHVIRSSTWNGSSWSGFNTIDAASAGNATYDVGMAATVDIASGDIYLVYAADNNEFVTADHDIRTAIFSAGSWSATANVFTNIAGRGLHQVAVGRDLNNGDIYAAYSIRDTLATASTGRVYYRRSTDNMNTWDAEAGPLTTTAGDLYGVDMNLMGYERLYTTWYNASGALDLYGETVADIGPQIILTGLGTQVSQVRNSVTDQYIGGSFSLDAKSAQTVSSIVISENGTLDAQGSVSNVRLFYDLDTSSPYDCSSESYAGGDSQFGGTVSGGFSGADGVASFTASPVSINTTQTMCFYVVFDINSNAQDGDTIEILVADPVNDILVSGGLEVFPSSAVLLPGTTTVVDSSLTQFAYHWRNDDGSESGATSATGGTENTPLTSLQKEELIRLRLGIANQGSTSSVPTTYSLEYGVAAPSCTDIVTWSTVGDVSAVWQMADSSNITDGSDTTDITVGNGGLTNLPSTNYLTTNGALRDSNNTTPSLTLNQNDFFEAEFSIMASSTAEEGLTYCFRITGGGQPLSVYSNYPTVTINSDVTVSSLGTLTTNATVGASDVYAGGSFAIIENSSSRNITSVTVTELGTIDEVAGLDNIRLYYDLDSSAPYNCSSETYAGTESQYGSTVTGGFTDTAGSAIFTDSVISSTTATLCLYVVYDVSADANNGDTISLAINSPATDVAASGGASIGPSGQVMISGETTVVGPILTQTNYHWRNDNGNETAATSATGGTENTLLSDFSLESPIRLRLAVTNTGSVTGPENRFRLEYAPRITTCDTATVWTDVDSSLDGWDMFDSTFLTNGSDTTNLAVGSGGVSNSPGTFITPNGGVRDTESLSASTSIPTNDYVELEYSITSTEFTSYGTTYCFRVSANGTPLSVYTNYAEITTAPKRDFKIQRGITQVSGTSATLVAGTDYVAPASSSLAFVRITNSHQTGAGNTSATAGQNADDVTAYISNPENLLTSFTITRPPAATSNTRVEWEIVEFIGKQDTDNEIRVRSVGTVSYTTATVVATGTPVTGITNDSDVVVFVTGVENRNASRNFYAGLVTSEWDSVTQSPVFRRGASGASIANVSYAVVEFVGTNWQIQRAEHSYAAAGVTETESITAVNSLARTFLHVQKRMGATTNVVHFGHEVWLSSIGAISFQLETGASVAVEQTSVAWVVENIQSGLGEMNVQRSNGATNGGTGPLTLTVNLPTPVASVNNTSIMANTRAAGANTTYPRPLAGFGLTSTSTYTIWRSNTGTNMTYRVELIEWPVADLSLRQNYYRFYVNNGELTPTEAWPPNLAGLGENTSITIADEPLGTGDRVRIRMTVRTSNANMPAGFVNFKLQYGVRATTCSAIDSGSWFDVGAISSGTVWRGFASATTTDGQSLSTNPPNPGDLLISVADISGSLAQQNPTVANPYPTLDGNDIEYDWHLEHNGAIPQSTYCFRAVKSDGTPLDGYNNYPQIRTAGYTPATTVWRWYSDINNETPVTPLALEEVAPTNIANNDTLALRIAVTERRNVQGDNIKFKLQYSEDPTFATAYDVTATSSCLEGSLWCYAEGSSPDNQTITTSVLTGSDSCVAGAGFGCGVHNSSGEYATGDIHYASTTKEHSFTIRQVAARVQAVYYFRLYDVSNDAPVNHVDSNTFPSLVIEGPYLNFSLSGLPSGTSTAGVITDVPSSPTGIGFGFLNLGTEYIGAHRVTVESNATEGYQLFKFARQQLQSQAGVFIPPIAATNLVPDSWADACAPTSTGCFGYHVTDPTLKNGSTRFAATDTYAALETTPVEVMYSGIPSSDTHDIVYRIKVNQLQPAGSYETEIVYLAVPSY</sequence>
<proteinExistence type="predicted"/>
<comment type="caution">
    <text evidence="2">The sequence shown here is derived from an EMBL/GenBank/DDBJ whole genome shotgun (WGS) entry which is preliminary data.</text>
</comment>
<evidence type="ECO:0000256" key="1">
    <source>
        <dbReference type="SAM" id="MobiDB-lite"/>
    </source>
</evidence>